<comment type="caution">
    <text evidence="1">The sequence shown here is derived from an EMBL/GenBank/DDBJ whole genome shotgun (WGS) entry which is preliminary data.</text>
</comment>
<keyword evidence="2" id="KW-1185">Reference proteome</keyword>
<reference evidence="2" key="1">
    <citation type="journal article" date="2022" name="Mol. Ecol. Resour.">
        <title>The genomes of chicory, endive, great burdock and yacon provide insights into Asteraceae palaeo-polyploidization history and plant inulin production.</title>
        <authorList>
            <person name="Fan W."/>
            <person name="Wang S."/>
            <person name="Wang H."/>
            <person name="Wang A."/>
            <person name="Jiang F."/>
            <person name="Liu H."/>
            <person name="Zhao H."/>
            <person name="Xu D."/>
            <person name="Zhang Y."/>
        </authorList>
    </citation>
    <scope>NUCLEOTIDE SEQUENCE [LARGE SCALE GENOMIC DNA]</scope>
    <source>
        <strain evidence="2">cv. Niubang</strain>
    </source>
</reference>
<evidence type="ECO:0000313" key="1">
    <source>
        <dbReference type="EMBL" id="KAI3678124.1"/>
    </source>
</evidence>
<sequence length="91" mass="10222">MPTEASTEEPQSRKTRRLRKDLASIAEEFKRPIQSQQLFEVQDSARVIVDIAIEAAEPASPTEQRTAPLDPFVEVTTQAPRIEISEGMVWA</sequence>
<gene>
    <name evidence="1" type="ORF">L6452_37405</name>
</gene>
<protein>
    <submittedName>
        <fullName evidence="1">Uncharacterized protein</fullName>
    </submittedName>
</protein>
<proteinExistence type="predicted"/>
<dbReference type="EMBL" id="CM042060">
    <property type="protein sequence ID" value="KAI3678124.1"/>
    <property type="molecule type" value="Genomic_DNA"/>
</dbReference>
<name>A0ACB8Y411_ARCLA</name>
<reference evidence="1 2" key="2">
    <citation type="journal article" date="2022" name="Mol. Ecol. Resour.">
        <title>The genomes of chicory, endive, great burdock and yacon provide insights into Asteraceae paleo-polyploidization history and plant inulin production.</title>
        <authorList>
            <person name="Fan W."/>
            <person name="Wang S."/>
            <person name="Wang H."/>
            <person name="Wang A."/>
            <person name="Jiang F."/>
            <person name="Liu H."/>
            <person name="Zhao H."/>
            <person name="Xu D."/>
            <person name="Zhang Y."/>
        </authorList>
    </citation>
    <scope>NUCLEOTIDE SEQUENCE [LARGE SCALE GENOMIC DNA]</scope>
    <source>
        <strain evidence="2">cv. Niubang</strain>
    </source>
</reference>
<evidence type="ECO:0000313" key="2">
    <source>
        <dbReference type="Proteomes" id="UP001055879"/>
    </source>
</evidence>
<accession>A0ACB8Y411</accession>
<organism evidence="1 2">
    <name type="scientific">Arctium lappa</name>
    <name type="common">Greater burdock</name>
    <name type="synonym">Lappa major</name>
    <dbReference type="NCBI Taxonomy" id="4217"/>
    <lineage>
        <taxon>Eukaryota</taxon>
        <taxon>Viridiplantae</taxon>
        <taxon>Streptophyta</taxon>
        <taxon>Embryophyta</taxon>
        <taxon>Tracheophyta</taxon>
        <taxon>Spermatophyta</taxon>
        <taxon>Magnoliopsida</taxon>
        <taxon>eudicotyledons</taxon>
        <taxon>Gunneridae</taxon>
        <taxon>Pentapetalae</taxon>
        <taxon>asterids</taxon>
        <taxon>campanulids</taxon>
        <taxon>Asterales</taxon>
        <taxon>Asteraceae</taxon>
        <taxon>Carduoideae</taxon>
        <taxon>Cardueae</taxon>
        <taxon>Arctiinae</taxon>
        <taxon>Arctium</taxon>
    </lineage>
</organism>
<dbReference type="Proteomes" id="UP001055879">
    <property type="component" value="Linkage Group LG14"/>
</dbReference>